<organism evidence="4">
    <name type="scientific">Candidatus Enterococcus clewellii</name>
    <dbReference type="NCBI Taxonomy" id="1834193"/>
    <lineage>
        <taxon>Bacteria</taxon>
        <taxon>Bacillati</taxon>
        <taxon>Bacillota</taxon>
        <taxon>Bacilli</taxon>
        <taxon>Lactobacillales</taxon>
        <taxon>Enterococcaceae</taxon>
        <taxon>Enterococcus</taxon>
    </lineage>
</organism>
<dbReference type="AlphaFoldDB" id="A0A242KC27"/>
<protein>
    <recommendedName>
        <fullName evidence="7">PhzF family phenazine biosynthesis protein</fullName>
    </recommendedName>
</protein>
<dbReference type="EMBL" id="NGMM01000001">
    <property type="protein sequence ID" value="OTP18723.1"/>
    <property type="molecule type" value="Genomic_DNA"/>
</dbReference>
<reference evidence="5" key="2">
    <citation type="submission" date="2017-05" db="EMBL/GenBank/DDBJ databases">
        <authorList>
            <consortium name="The Broad Institute Genomics Platform"/>
            <consortium name="The Broad Institute Genomic Center for Infectious Diseases"/>
            <person name="Earl A."/>
            <person name="Manson A."/>
            <person name="Schwartman J."/>
            <person name="Gilmore M."/>
            <person name="Abouelleil A."/>
            <person name="Cao P."/>
            <person name="Chapman S."/>
            <person name="Cusick C."/>
            <person name="Shea T."/>
            <person name="Young S."/>
            <person name="Neafsey D."/>
            <person name="Nusbaum C."/>
            <person name="Birren B."/>
        </authorList>
    </citation>
    <scope>NUCLEOTIDE SEQUENCE</scope>
    <source>
        <strain evidence="5">9E7_DIV0242</strain>
    </source>
</reference>
<keyword evidence="6" id="KW-1185">Reference proteome</keyword>
<dbReference type="OrthoDB" id="9788221at2"/>
<dbReference type="Gene3D" id="3.10.310.10">
    <property type="entry name" value="Diaminopimelate Epimerase, Chain A, domain 1"/>
    <property type="match status" value="2"/>
</dbReference>
<evidence type="ECO:0008006" key="7">
    <source>
        <dbReference type="Google" id="ProtNLM"/>
    </source>
</evidence>
<evidence type="ECO:0000256" key="1">
    <source>
        <dbReference type="ARBA" id="ARBA00008270"/>
    </source>
</evidence>
<dbReference type="InterPro" id="IPR003719">
    <property type="entry name" value="Phenazine_PhzF-like"/>
</dbReference>
<evidence type="ECO:0000256" key="3">
    <source>
        <dbReference type="PIRSR" id="PIRSR016184-1"/>
    </source>
</evidence>
<proteinExistence type="inferred from homology"/>
<keyword evidence="2" id="KW-0413">Isomerase</keyword>
<evidence type="ECO:0000313" key="6">
    <source>
        <dbReference type="Proteomes" id="UP000195141"/>
    </source>
</evidence>
<dbReference type="Pfam" id="PF02567">
    <property type="entry name" value="PhzC-PhzF"/>
    <property type="match status" value="1"/>
</dbReference>
<dbReference type="GO" id="GO:0016853">
    <property type="term" value="F:isomerase activity"/>
    <property type="evidence" value="ECO:0007669"/>
    <property type="project" value="UniProtKB-KW"/>
</dbReference>
<feature type="active site" evidence="3">
    <location>
        <position position="46"/>
    </location>
</feature>
<dbReference type="Proteomes" id="UP000195141">
    <property type="component" value="Chromosome"/>
</dbReference>
<sequence length="292" mass="32160">MECRVVQVDAFTKIPGQGNPAGVILSGDDYSTEQMQEIAKKVGFNECVFVCTSQVGDVKLRYFTPGHETPLCGHATMGAVYLLSQQENTDRDWRVETQAGIITVSYEKETEKMTMEQAPAKFTAFEGDQEALCQAIGILEADLEPEMPIVYGNTGSWTLIVPVKEPAVLDKMVPQTKHFPDILKEIPKSSIHPFALSTKQADQYEARHFSSPFSGTTEDSVTGTASGVMGAYLLDHLYREKSEQEISILQGKHVQKEGRLTVLAKRAADGHHFVSITGTACKNQELSISIEK</sequence>
<dbReference type="PIRSF" id="PIRSF016184">
    <property type="entry name" value="PhzC_PhzF"/>
    <property type="match status" value="1"/>
</dbReference>
<dbReference type="PANTHER" id="PTHR13774:SF17">
    <property type="entry name" value="PHENAZINE BIOSYNTHESIS-LIKE DOMAIN-CONTAINING PROTEIN"/>
    <property type="match status" value="1"/>
</dbReference>
<evidence type="ECO:0000313" key="5">
    <source>
        <dbReference type="EMBL" id="WYJ88782.1"/>
    </source>
</evidence>
<reference evidence="5" key="3">
    <citation type="submission" date="2024-03" db="EMBL/GenBank/DDBJ databases">
        <title>The Genome Sequence of Enterococcus sp. DIV0242b.</title>
        <authorList>
            <consortium name="The Broad Institute Genomics Platform"/>
            <consortium name="The Broad Institute Microbial Omics Core"/>
            <consortium name="The Broad Institute Genomic Center for Infectious Diseases"/>
            <person name="Earl A."/>
            <person name="Manson A."/>
            <person name="Gilmore M."/>
            <person name="Schwartman J."/>
            <person name="Shea T."/>
            <person name="Abouelleil A."/>
            <person name="Cao P."/>
            <person name="Chapman S."/>
            <person name="Cusick C."/>
            <person name="Young S."/>
            <person name="Neafsey D."/>
            <person name="Nusbaum C."/>
            <person name="Birren B."/>
        </authorList>
    </citation>
    <scope>NUCLEOTIDE SEQUENCE</scope>
    <source>
        <strain evidence="5">9E7_DIV0242</strain>
    </source>
</reference>
<evidence type="ECO:0000313" key="4">
    <source>
        <dbReference type="EMBL" id="OTP18723.1"/>
    </source>
</evidence>
<dbReference type="PANTHER" id="PTHR13774">
    <property type="entry name" value="PHENAZINE BIOSYNTHESIS PROTEIN"/>
    <property type="match status" value="1"/>
</dbReference>
<gene>
    <name evidence="5" type="ORF">A5888_000501</name>
    <name evidence="4" type="ORF">A5888_000537</name>
</gene>
<dbReference type="GO" id="GO:0005737">
    <property type="term" value="C:cytoplasm"/>
    <property type="evidence" value="ECO:0007669"/>
    <property type="project" value="TreeGrafter"/>
</dbReference>
<dbReference type="RefSeq" id="WP_086347681.1">
    <property type="nucleotide sequence ID" value="NZ_CP147247.1"/>
</dbReference>
<reference evidence="4" key="1">
    <citation type="submission" date="2017-05" db="EMBL/GenBank/DDBJ databases">
        <title>The Genome Sequence of Enterococcus sp. 9E7_DIV0242.</title>
        <authorList>
            <consortium name="The Broad Institute Genomics Platform"/>
            <consortium name="The Broad Institute Genomic Center for Infectious Diseases"/>
            <person name="Earl A."/>
            <person name="Manson A."/>
            <person name="Schwartman J."/>
            <person name="Gilmore M."/>
            <person name="Abouelleil A."/>
            <person name="Cao P."/>
            <person name="Chapman S."/>
            <person name="Cusick C."/>
            <person name="Shea T."/>
            <person name="Young S."/>
            <person name="Neafsey D."/>
            <person name="Nusbaum C."/>
            <person name="Birren B."/>
        </authorList>
    </citation>
    <scope>NUCLEOTIDE SEQUENCE [LARGE SCALE GENOMIC DNA]</scope>
    <source>
        <strain evidence="4">9E7_DIV0242</strain>
    </source>
</reference>
<evidence type="ECO:0000256" key="2">
    <source>
        <dbReference type="ARBA" id="ARBA00023235"/>
    </source>
</evidence>
<name>A0A242KC27_9ENTE</name>
<dbReference type="NCBIfam" id="TIGR00654">
    <property type="entry name" value="PhzF_family"/>
    <property type="match status" value="1"/>
</dbReference>
<comment type="similarity">
    <text evidence="1">Belongs to the PhzF family.</text>
</comment>
<dbReference type="SUPFAM" id="SSF54506">
    <property type="entry name" value="Diaminopimelate epimerase-like"/>
    <property type="match status" value="1"/>
</dbReference>
<accession>A0A242KC27</accession>
<dbReference type="EMBL" id="CP147247">
    <property type="protein sequence ID" value="WYJ88782.1"/>
    <property type="molecule type" value="Genomic_DNA"/>
</dbReference>